<dbReference type="EMBL" id="CABM01000017">
    <property type="protein sequence ID" value="CBH96034.1"/>
    <property type="molecule type" value="Genomic_DNA"/>
</dbReference>
<dbReference type="PROSITE" id="PS50885">
    <property type="entry name" value="HAMP"/>
    <property type="match status" value="1"/>
</dbReference>
<dbReference type="CDD" id="cd11386">
    <property type="entry name" value="MCP_signal"/>
    <property type="match status" value="1"/>
</dbReference>
<dbReference type="Gene3D" id="3.30.450.20">
    <property type="entry name" value="PAS domain"/>
    <property type="match status" value="1"/>
</dbReference>
<accession>E6PM82</accession>
<dbReference type="Pfam" id="PF00015">
    <property type="entry name" value="MCPsignal"/>
    <property type="match status" value="1"/>
</dbReference>
<keyword evidence="8" id="KW-0175">Coiled coil</keyword>
<dbReference type="InterPro" id="IPR003660">
    <property type="entry name" value="HAMP_dom"/>
</dbReference>
<dbReference type="PANTHER" id="PTHR43531">
    <property type="entry name" value="PROTEIN ICFG"/>
    <property type="match status" value="1"/>
</dbReference>
<evidence type="ECO:0000256" key="6">
    <source>
        <dbReference type="ARBA" id="ARBA00023136"/>
    </source>
</evidence>
<evidence type="ECO:0000256" key="8">
    <source>
        <dbReference type="SAM" id="Coils"/>
    </source>
</evidence>
<dbReference type="SMART" id="SM00283">
    <property type="entry name" value="MA"/>
    <property type="match status" value="1"/>
</dbReference>
<keyword evidence="3" id="KW-0145">Chemotaxis</keyword>
<dbReference type="FunFam" id="1.10.287.950:FF:000001">
    <property type="entry name" value="Methyl-accepting chemotaxis sensory transducer"/>
    <property type="match status" value="1"/>
</dbReference>
<comment type="subcellular location">
    <subcellularLocation>
        <location evidence="1">Cell membrane</location>
        <topology evidence="1">Multi-pass membrane protein</topology>
    </subcellularLocation>
</comment>
<dbReference type="PANTHER" id="PTHR43531:SF11">
    <property type="entry name" value="METHYL-ACCEPTING CHEMOTAXIS PROTEIN 3"/>
    <property type="match status" value="1"/>
</dbReference>
<dbReference type="AlphaFoldDB" id="E6PM82"/>
<feature type="coiled-coil region" evidence="8">
    <location>
        <begin position="482"/>
        <end position="509"/>
    </location>
</feature>
<evidence type="ECO:0000256" key="1">
    <source>
        <dbReference type="ARBA" id="ARBA00004651"/>
    </source>
</evidence>
<evidence type="ECO:0000256" key="3">
    <source>
        <dbReference type="ARBA" id="ARBA00022500"/>
    </source>
</evidence>
<keyword evidence="6 10" id="KW-0472">Membrane</keyword>
<proteinExistence type="inferred from homology"/>
<evidence type="ECO:0000256" key="7">
    <source>
        <dbReference type="ARBA" id="ARBA00029447"/>
    </source>
</evidence>
<evidence type="ECO:0000256" key="5">
    <source>
        <dbReference type="ARBA" id="ARBA00022989"/>
    </source>
</evidence>
<evidence type="ECO:0000259" key="11">
    <source>
        <dbReference type="PROSITE" id="PS50111"/>
    </source>
</evidence>
<evidence type="ECO:0000256" key="4">
    <source>
        <dbReference type="ARBA" id="ARBA00022692"/>
    </source>
</evidence>
<gene>
    <name evidence="13" type="ORF">CARN2_1023</name>
</gene>
<dbReference type="Gene3D" id="1.10.287.950">
    <property type="entry name" value="Methyl-accepting chemotaxis protein"/>
    <property type="match status" value="1"/>
</dbReference>
<evidence type="ECO:0000256" key="10">
    <source>
        <dbReference type="SAM" id="Phobius"/>
    </source>
</evidence>
<comment type="similarity">
    <text evidence="7">Belongs to the methyl-accepting chemotaxis (MCP) protein family.</text>
</comment>
<dbReference type="CDD" id="cd06225">
    <property type="entry name" value="HAMP"/>
    <property type="match status" value="1"/>
</dbReference>
<dbReference type="GO" id="GO:0006935">
    <property type="term" value="P:chemotaxis"/>
    <property type="evidence" value="ECO:0007669"/>
    <property type="project" value="UniProtKB-KW"/>
</dbReference>
<dbReference type="SMART" id="SM01049">
    <property type="entry name" value="Cache_2"/>
    <property type="match status" value="1"/>
</dbReference>
<keyword evidence="2" id="KW-1003">Cell membrane</keyword>
<dbReference type="PRINTS" id="PR00260">
    <property type="entry name" value="CHEMTRNSDUCR"/>
</dbReference>
<feature type="domain" description="Methyl-accepting transducer" evidence="11">
    <location>
        <begin position="296"/>
        <end position="511"/>
    </location>
</feature>
<dbReference type="GO" id="GO:0007165">
    <property type="term" value="P:signal transduction"/>
    <property type="evidence" value="ECO:0007669"/>
    <property type="project" value="InterPro"/>
</dbReference>
<sequence>MRSQNRFNLDIRRSLYVLVALFIAGMAGITLLNVNRLQSSILAEREIMLRNATQTALGVINDYAQQVQTGKLTVQQAQAQALATVKTMRYGKGGYFSINTDQYPVPTMVMHPLLPQLDGKVLDAAKFDTATSYRPEGSPAVKTDGTMNLFTAIVLAGKNGKGGYVDYDFPKPAAGGGVTARPYPKVSYVGSFAPWHWQIVTGAYVDDISATAWADSLAGLAVSGAIMLVMLVSAAFIVRRTNRALSRSLAAFAQLESGDLTVQLDHQTNDEIGKIMASAQTMVDHFTQTIVQVRSAADNLSSASTQVSSTSQSLSQAASEQAASVEETSATLEQATASIRQNADNARLTDAMAQQAASQARDGGAAVQQTVSAMQSIAERISIIDDIAYQTNMLALNAAIEAARAGEHGKGFAVVAAEVRKLAERSQVAAKEIGDLASGTVKQAQSAGSLLAQMVPAITKTSDLVQEISAASEEQSTGMQQINQAVSQLNAVTQQNASASEELAATAEEMNAQADGLLQLVRQFKTGQEHDTPRQAGPAADPVARKTARPRPEALPALAAEGTFVKF</sequence>
<dbReference type="InterPro" id="IPR004010">
    <property type="entry name" value="Double_Cache_2"/>
</dbReference>
<feature type="region of interest" description="Disordered" evidence="9">
    <location>
        <begin position="527"/>
        <end position="567"/>
    </location>
</feature>
<evidence type="ECO:0000256" key="2">
    <source>
        <dbReference type="ARBA" id="ARBA00022475"/>
    </source>
</evidence>
<feature type="transmembrane region" description="Helical" evidence="10">
    <location>
        <begin position="15"/>
        <end position="34"/>
    </location>
</feature>
<dbReference type="GO" id="GO:0004888">
    <property type="term" value="F:transmembrane signaling receptor activity"/>
    <property type="evidence" value="ECO:0007669"/>
    <property type="project" value="InterPro"/>
</dbReference>
<reference evidence="13" key="1">
    <citation type="submission" date="2009-10" db="EMBL/GenBank/DDBJ databases">
        <title>Diversity of trophic interactions inside an arsenic-rich microbial ecosystem.</title>
        <authorList>
            <person name="Bertin P.N."/>
            <person name="Heinrich-Salmeron A."/>
            <person name="Pelletier E."/>
            <person name="Goulhen-Chollet F."/>
            <person name="Arsene-Ploetze F."/>
            <person name="Gallien S."/>
            <person name="Calteau A."/>
            <person name="Vallenet D."/>
            <person name="Casiot C."/>
            <person name="Chane-Woon-Ming B."/>
            <person name="Giloteaux L."/>
            <person name="Barakat M."/>
            <person name="Bonnefoy V."/>
            <person name="Bruneel O."/>
            <person name="Chandler M."/>
            <person name="Cleiss J."/>
            <person name="Duran R."/>
            <person name="Elbaz-Poulichet F."/>
            <person name="Fonknechten N."/>
            <person name="Lauga B."/>
            <person name="Mornico D."/>
            <person name="Ortet P."/>
            <person name="Schaeffer C."/>
            <person name="Siguier P."/>
            <person name="Alexander Thil Smith A."/>
            <person name="Van Dorsselaer A."/>
            <person name="Weissenbach J."/>
            <person name="Medigue C."/>
            <person name="Le Paslier D."/>
        </authorList>
    </citation>
    <scope>NUCLEOTIDE SEQUENCE</scope>
</reference>
<evidence type="ECO:0000259" key="12">
    <source>
        <dbReference type="PROSITE" id="PS50885"/>
    </source>
</evidence>
<dbReference type="InterPro" id="IPR033480">
    <property type="entry name" value="sCache_2"/>
</dbReference>
<dbReference type="Pfam" id="PF08269">
    <property type="entry name" value="dCache_2"/>
    <property type="match status" value="1"/>
</dbReference>
<evidence type="ECO:0000313" key="13">
    <source>
        <dbReference type="EMBL" id="CBH96034.1"/>
    </source>
</evidence>
<name>E6PM82_9ZZZZ</name>
<feature type="domain" description="HAMP" evidence="12">
    <location>
        <begin position="239"/>
        <end position="291"/>
    </location>
</feature>
<organism evidence="13">
    <name type="scientific">mine drainage metagenome</name>
    <dbReference type="NCBI Taxonomy" id="410659"/>
    <lineage>
        <taxon>unclassified sequences</taxon>
        <taxon>metagenomes</taxon>
        <taxon>ecological metagenomes</taxon>
    </lineage>
</organism>
<evidence type="ECO:0000256" key="9">
    <source>
        <dbReference type="SAM" id="MobiDB-lite"/>
    </source>
</evidence>
<comment type="caution">
    <text evidence="13">The sequence shown here is derived from an EMBL/GenBank/DDBJ whole genome shotgun (WGS) entry which is preliminary data.</text>
</comment>
<keyword evidence="4 10" id="KW-0812">Transmembrane</keyword>
<dbReference type="PROSITE" id="PS50111">
    <property type="entry name" value="CHEMOTAXIS_TRANSDUC_2"/>
    <property type="match status" value="1"/>
</dbReference>
<dbReference type="SUPFAM" id="SSF58104">
    <property type="entry name" value="Methyl-accepting chemotaxis protein (MCP) signaling domain"/>
    <property type="match status" value="1"/>
</dbReference>
<dbReference type="InterPro" id="IPR004089">
    <property type="entry name" value="MCPsignal_dom"/>
</dbReference>
<feature type="transmembrane region" description="Helical" evidence="10">
    <location>
        <begin position="217"/>
        <end position="238"/>
    </location>
</feature>
<dbReference type="InterPro" id="IPR051310">
    <property type="entry name" value="MCP_chemotaxis"/>
</dbReference>
<keyword evidence="5 10" id="KW-1133">Transmembrane helix</keyword>
<dbReference type="InterPro" id="IPR004090">
    <property type="entry name" value="Chemotax_Me-accpt_rcpt"/>
</dbReference>
<protein>
    <submittedName>
        <fullName evidence="13">Methyl-accepting chemotaxis sensory transducer</fullName>
    </submittedName>
</protein>
<dbReference type="GO" id="GO:0005886">
    <property type="term" value="C:plasma membrane"/>
    <property type="evidence" value="ECO:0007669"/>
    <property type="project" value="UniProtKB-SubCell"/>
</dbReference>